<evidence type="ECO:0000256" key="1">
    <source>
        <dbReference type="ARBA" id="ARBA00008931"/>
    </source>
</evidence>
<organism evidence="5">
    <name type="scientific">Storeatula sp. CCMP1868</name>
    <dbReference type="NCBI Taxonomy" id="195070"/>
    <lineage>
        <taxon>Eukaryota</taxon>
        <taxon>Cryptophyceae</taxon>
        <taxon>Pyrenomonadales</taxon>
        <taxon>Pyrenomonadaceae</taxon>
        <taxon>Storeatula</taxon>
    </lineage>
</organism>
<dbReference type="SUPFAM" id="SSF54686">
    <property type="entry name" value="Ribosomal protein L16p/L10e"/>
    <property type="match status" value="1"/>
</dbReference>
<evidence type="ECO:0000313" key="5">
    <source>
        <dbReference type="EMBL" id="AVM81168.1"/>
    </source>
</evidence>
<reference evidence="5" key="1">
    <citation type="journal article" date="2018" name="BMC Genomics">
        <title>Comparative mitochondrial genomics of cryptophyte algae: gene shuffling and dynamic mobile genetic elements.</title>
        <authorList>
            <person name="Kim J.I."/>
            <person name="Yoon H.S."/>
            <person name="Yi G."/>
            <person name="Shin W."/>
            <person name="Archibald J.M."/>
        </authorList>
    </citation>
    <scope>NUCLEOTIDE SEQUENCE</scope>
    <source>
        <strain evidence="5">CCMP1868</strain>
    </source>
</reference>
<name>A0A2P1G877_9CRYP</name>
<dbReference type="GO" id="GO:0019843">
    <property type="term" value="F:rRNA binding"/>
    <property type="evidence" value="ECO:0007669"/>
    <property type="project" value="InterPro"/>
</dbReference>
<dbReference type="Pfam" id="PF00252">
    <property type="entry name" value="Ribosomal_L16"/>
    <property type="match status" value="1"/>
</dbReference>
<evidence type="ECO:0000256" key="3">
    <source>
        <dbReference type="ARBA" id="ARBA00023274"/>
    </source>
</evidence>
<evidence type="ECO:0000256" key="4">
    <source>
        <dbReference type="RuleBase" id="RU004413"/>
    </source>
</evidence>
<gene>
    <name evidence="5" type="primary">rpl16</name>
    <name evidence="5" type="ORF">StoMt_p039</name>
</gene>
<dbReference type="CDD" id="cd01433">
    <property type="entry name" value="Ribosomal_L16_L10e"/>
    <property type="match status" value="1"/>
</dbReference>
<dbReference type="GeneID" id="36493092"/>
<dbReference type="InterPro" id="IPR016180">
    <property type="entry name" value="Ribosomal_uL16_dom"/>
</dbReference>
<keyword evidence="3 4" id="KW-0687">Ribonucleoprotein</keyword>
<dbReference type="PROSITE" id="PS00701">
    <property type="entry name" value="RIBOSOMAL_L16_2"/>
    <property type="match status" value="1"/>
</dbReference>
<dbReference type="PANTHER" id="PTHR12220">
    <property type="entry name" value="50S/60S RIBOSOMAL PROTEIN L16"/>
    <property type="match status" value="1"/>
</dbReference>
<sequence length="136" mass="15973">MLFPKKTKFKKSHQKCFRTKETTNLSLSKGNFGLKATQNKETNAKQIESVKKFFIKKSNRTIKIWVNIFPHLPKTKKPLEVRMGKGKGNVEYWYSFVKTGKIVFEFDNLNKSLKHTIQKSGVQKLPFKTKLIFKKF</sequence>
<accession>A0A2P1G877</accession>
<proteinExistence type="inferred from homology"/>
<dbReference type="NCBIfam" id="TIGR01164">
    <property type="entry name" value="rplP_bact"/>
    <property type="match status" value="1"/>
</dbReference>
<dbReference type="InterPro" id="IPR000114">
    <property type="entry name" value="Ribosomal_uL16_bact-type"/>
</dbReference>
<dbReference type="GO" id="GO:0003735">
    <property type="term" value="F:structural constituent of ribosome"/>
    <property type="evidence" value="ECO:0007669"/>
    <property type="project" value="InterPro"/>
</dbReference>
<keyword evidence="2 4" id="KW-0689">Ribosomal protein</keyword>
<dbReference type="EMBL" id="MG680943">
    <property type="protein sequence ID" value="AVM81168.1"/>
    <property type="molecule type" value="Genomic_DNA"/>
</dbReference>
<dbReference type="InterPro" id="IPR020798">
    <property type="entry name" value="Ribosomal_uL16_CS"/>
</dbReference>
<keyword evidence="5" id="KW-0496">Mitochondrion</keyword>
<dbReference type="AlphaFoldDB" id="A0A2P1G877"/>
<dbReference type="InterPro" id="IPR047873">
    <property type="entry name" value="Ribosomal_uL16"/>
</dbReference>
<protein>
    <submittedName>
        <fullName evidence="5">Ribosomal protein L16</fullName>
    </submittedName>
</protein>
<comment type="similarity">
    <text evidence="1 4">Belongs to the universal ribosomal protein uL16 family.</text>
</comment>
<evidence type="ECO:0000256" key="2">
    <source>
        <dbReference type="ARBA" id="ARBA00022980"/>
    </source>
</evidence>
<dbReference type="Gene3D" id="3.90.1170.10">
    <property type="entry name" value="Ribosomal protein L10e/L16"/>
    <property type="match status" value="1"/>
</dbReference>
<dbReference type="InterPro" id="IPR036920">
    <property type="entry name" value="Ribosomal_uL16_sf"/>
</dbReference>
<geneLocation type="mitochondrion" evidence="5"/>
<dbReference type="GO" id="GO:0032543">
    <property type="term" value="P:mitochondrial translation"/>
    <property type="evidence" value="ECO:0007669"/>
    <property type="project" value="TreeGrafter"/>
</dbReference>
<dbReference type="PRINTS" id="PR00060">
    <property type="entry name" value="RIBOSOMALL16"/>
</dbReference>
<dbReference type="RefSeq" id="YP_009476675.1">
    <property type="nucleotide sequence ID" value="NC_037452.1"/>
</dbReference>
<dbReference type="PANTHER" id="PTHR12220:SF13">
    <property type="entry name" value="LARGE RIBOSOMAL SUBUNIT PROTEIN UL16M"/>
    <property type="match status" value="1"/>
</dbReference>
<dbReference type="GO" id="GO:0005762">
    <property type="term" value="C:mitochondrial large ribosomal subunit"/>
    <property type="evidence" value="ECO:0007669"/>
    <property type="project" value="TreeGrafter"/>
</dbReference>